<protein>
    <submittedName>
        <fullName evidence="2">N-acetylmuramoyl-L-alanine amidase</fullName>
    </submittedName>
</protein>
<dbReference type="Proteomes" id="UP000677875">
    <property type="component" value="Unassembled WGS sequence"/>
</dbReference>
<dbReference type="GO" id="GO:0008745">
    <property type="term" value="F:N-acetylmuramoyl-L-alanine amidase activity"/>
    <property type="evidence" value="ECO:0007669"/>
    <property type="project" value="InterPro"/>
</dbReference>
<name>A0A941AZG2_9ACTN</name>
<evidence type="ECO:0000313" key="2">
    <source>
        <dbReference type="EMBL" id="MBQ0825356.1"/>
    </source>
</evidence>
<proteinExistence type="predicted"/>
<reference evidence="2" key="1">
    <citation type="submission" date="2021-04" db="EMBL/GenBank/DDBJ databases">
        <title>Genome seq and assembly of Streptomyces sp. RG38.</title>
        <authorList>
            <person name="Chhetri G."/>
        </authorList>
    </citation>
    <scope>NUCLEOTIDE SEQUENCE</scope>
    <source>
        <strain evidence="2">RG38</strain>
    </source>
</reference>
<comment type="caution">
    <text evidence="2">The sequence shown here is derived from an EMBL/GenBank/DDBJ whole genome shotgun (WGS) entry which is preliminary data.</text>
</comment>
<dbReference type="AlphaFoldDB" id="A0A941AZG2"/>
<dbReference type="InterPro" id="IPR002502">
    <property type="entry name" value="Amidase_domain"/>
</dbReference>
<evidence type="ECO:0000259" key="1">
    <source>
        <dbReference type="SMART" id="SM00644"/>
    </source>
</evidence>
<feature type="domain" description="N-acetylmuramoyl-L-alanine amidase" evidence="1">
    <location>
        <begin position="27"/>
        <end position="188"/>
    </location>
</feature>
<dbReference type="GO" id="GO:0009253">
    <property type="term" value="P:peptidoglycan catabolic process"/>
    <property type="evidence" value="ECO:0007669"/>
    <property type="project" value="InterPro"/>
</dbReference>
<organism evidence="2 3">
    <name type="scientific">Streptomyces tagetis</name>
    <dbReference type="NCBI Taxonomy" id="2820809"/>
    <lineage>
        <taxon>Bacteria</taxon>
        <taxon>Bacillati</taxon>
        <taxon>Actinomycetota</taxon>
        <taxon>Actinomycetes</taxon>
        <taxon>Kitasatosporales</taxon>
        <taxon>Streptomycetaceae</taxon>
        <taxon>Streptomyces</taxon>
    </lineage>
</organism>
<dbReference type="Pfam" id="PF01510">
    <property type="entry name" value="Amidase_2"/>
    <property type="match status" value="1"/>
</dbReference>
<dbReference type="InterPro" id="IPR036505">
    <property type="entry name" value="Amidase/PGRP_sf"/>
</dbReference>
<sequence length="353" mass="37684">MATPLTATQLVAALKAEGCAVREVRAWRTHNRNSKGAWGPVNGVMIHHTVTGPGTDVVALIYDGHSALPGPLATGCVTKDGTVHLTANGRANHAGGGDGAVLTQVVDESYGDRPTAPTKHEGSTGAVDGNARFYGWECENAGDGKDPWPRVQYVAMVRATAGICRAHGWSAKSAIGHLEWSDWKPDPRGFDMKDFRRDLADCLALPAGQWQGDGDDMPQYVNLGVAEHYTLRPGVWDSIEFTAEWSDETGDHLSGGAVFARGPARFTGSLSLGVADLPVGDVVQVRMSEFEVDTHKADHPAHEVIGTPGGSFAVVPLTKRIGGNRRMRVRLLNQSSAPVKITSAVLTVLVWKE</sequence>
<dbReference type="RefSeq" id="WP_210868040.1">
    <property type="nucleotide sequence ID" value="NZ_JAGPNL010000001.1"/>
</dbReference>
<evidence type="ECO:0000313" key="3">
    <source>
        <dbReference type="Proteomes" id="UP000677875"/>
    </source>
</evidence>
<dbReference type="EMBL" id="JAGPNL010000001">
    <property type="protein sequence ID" value="MBQ0825356.1"/>
    <property type="molecule type" value="Genomic_DNA"/>
</dbReference>
<dbReference type="Gene3D" id="3.40.80.10">
    <property type="entry name" value="Peptidoglycan recognition protein-like"/>
    <property type="match status" value="1"/>
</dbReference>
<keyword evidence="3" id="KW-1185">Reference proteome</keyword>
<dbReference type="SMART" id="SM00644">
    <property type="entry name" value="Ami_2"/>
    <property type="match status" value="1"/>
</dbReference>
<accession>A0A941AZG2</accession>
<gene>
    <name evidence="2" type="ORF">J5Y05_02340</name>
</gene>
<dbReference type="SUPFAM" id="SSF55846">
    <property type="entry name" value="N-acetylmuramoyl-L-alanine amidase-like"/>
    <property type="match status" value="1"/>
</dbReference>